<dbReference type="InterPro" id="IPR032710">
    <property type="entry name" value="NTF2-like_dom_sf"/>
</dbReference>
<dbReference type="Gene3D" id="3.10.450.50">
    <property type="match status" value="1"/>
</dbReference>
<dbReference type="InterPro" id="IPR037401">
    <property type="entry name" value="SnoaL-like"/>
</dbReference>
<evidence type="ECO:0000313" key="2">
    <source>
        <dbReference type="EMBL" id="MBL1097572.1"/>
    </source>
</evidence>
<evidence type="ECO:0000313" key="3">
    <source>
        <dbReference type="Proteomes" id="UP000634229"/>
    </source>
</evidence>
<dbReference type="Pfam" id="PF12680">
    <property type="entry name" value="SnoaL_2"/>
    <property type="match status" value="1"/>
</dbReference>
<dbReference type="EMBL" id="JAERRF010000006">
    <property type="protein sequence ID" value="MBL1097572.1"/>
    <property type="molecule type" value="Genomic_DNA"/>
</dbReference>
<dbReference type="RefSeq" id="WP_201874973.1">
    <property type="nucleotide sequence ID" value="NZ_JAERRF010000006.1"/>
</dbReference>
<feature type="domain" description="SnoaL-like" evidence="1">
    <location>
        <begin position="16"/>
        <end position="100"/>
    </location>
</feature>
<evidence type="ECO:0000259" key="1">
    <source>
        <dbReference type="Pfam" id="PF12680"/>
    </source>
</evidence>
<dbReference type="Proteomes" id="UP000634229">
    <property type="component" value="Unassembled WGS sequence"/>
</dbReference>
<organism evidence="2 3">
    <name type="scientific">Streptomyces coffeae</name>
    <dbReference type="NCBI Taxonomy" id="621382"/>
    <lineage>
        <taxon>Bacteria</taxon>
        <taxon>Bacillati</taxon>
        <taxon>Actinomycetota</taxon>
        <taxon>Actinomycetes</taxon>
        <taxon>Kitasatosporales</taxon>
        <taxon>Streptomycetaceae</taxon>
        <taxon>Streptomyces</taxon>
    </lineage>
</organism>
<proteinExistence type="predicted"/>
<gene>
    <name evidence="2" type="ORF">JK363_12940</name>
</gene>
<dbReference type="SUPFAM" id="SSF54427">
    <property type="entry name" value="NTF2-like"/>
    <property type="match status" value="1"/>
</dbReference>
<accession>A0ABS1NBX5</accession>
<name>A0ABS1NBX5_9ACTN</name>
<comment type="caution">
    <text evidence="2">The sequence shown here is derived from an EMBL/GenBank/DDBJ whole genome shotgun (WGS) entry which is preliminary data.</text>
</comment>
<keyword evidence="3" id="KW-1185">Reference proteome</keyword>
<reference evidence="2 3" key="1">
    <citation type="submission" date="2021-01" db="EMBL/GenBank/DDBJ databases">
        <title>WGS of actinomycetes isolated from Thailand.</title>
        <authorList>
            <person name="Thawai C."/>
        </authorList>
    </citation>
    <scope>NUCLEOTIDE SEQUENCE [LARGE SCALE GENOMIC DNA]</scope>
    <source>
        <strain evidence="2 3">CA1R205</strain>
    </source>
</reference>
<protein>
    <submittedName>
        <fullName evidence="2">Nuclear transport factor 2 family protein</fullName>
    </submittedName>
</protein>
<dbReference type="NCBIfam" id="TIGR02246">
    <property type="entry name" value="SgcJ/EcaC family oxidoreductase"/>
    <property type="match status" value="1"/>
</dbReference>
<sequence length="126" mass="13825">MTETRERATTPEDLARLFVERANAGDAEGLAELYAPDAVLAYPPGSATVGRDAIRAVCERMLEHTSEPFQLEEALPTVRHGDLALTSTRPADNTGGRVQVARRQPDGTWLRIMDRPEVRSPDRGEG</sequence>
<dbReference type="InterPro" id="IPR011944">
    <property type="entry name" value="Steroid_delta5-4_isomerase"/>
</dbReference>